<protein>
    <submittedName>
        <fullName evidence="2">Virion structural protein</fullName>
    </submittedName>
</protein>
<reference evidence="5 6" key="1">
    <citation type="journal article" date="2016" name="Environ. Microbiol.">
        <title>Genomic diversification of marine cyanophages into stable ecotypes.</title>
        <authorList>
            <person name="Marston M.F."/>
            <person name="Martiny J.B."/>
        </authorList>
    </citation>
    <scope>NUCLEOTIDE SEQUENCE [LARGE SCALE GENOMIC DNA]</scope>
    <source>
        <strain evidence="1">ES_42_0910</strain>
        <strain evidence="2">Np_20_0711</strain>
        <strain evidence="3">Np_42_0711</strain>
        <strain evidence="4">Sn_13_0910</strain>
    </source>
</reference>
<evidence type="ECO:0000313" key="7">
    <source>
        <dbReference type="Proteomes" id="UP000226130"/>
    </source>
</evidence>
<proteinExistence type="predicted"/>
<accession>A0A1D7SEG5</accession>
<dbReference type="Proteomes" id="UP000221709">
    <property type="component" value="Segment"/>
</dbReference>
<dbReference type="Proteomes" id="UP000226130">
    <property type="component" value="Segment"/>
</dbReference>
<dbReference type="Proteomes" id="UP000223571">
    <property type="component" value="Segment"/>
</dbReference>
<evidence type="ECO:0000313" key="1">
    <source>
        <dbReference type="EMBL" id="AOO11576.1"/>
    </source>
</evidence>
<dbReference type="EMBL" id="KX349294">
    <property type="protein sequence ID" value="AOO12277.1"/>
    <property type="molecule type" value="Genomic_DNA"/>
</dbReference>
<gene>
    <name evidence="1" type="ORF">ES420910_095</name>
    <name evidence="2" type="ORF">Np200711_095</name>
    <name evidence="3" type="ORF">Np420711_095</name>
    <name evidence="4" type="ORF">Sn130910_095</name>
</gene>
<dbReference type="EMBL" id="KX349291">
    <property type="protein sequence ID" value="AOO11576.1"/>
    <property type="molecule type" value="Genomic_DNA"/>
</dbReference>
<dbReference type="Proteomes" id="UP000225178">
    <property type="component" value="Segment"/>
</dbReference>
<dbReference type="EMBL" id="KX349296">
    <property type="protein sequence ID" value="AOO12742.1"/>
    <property type="molecule type" value="Genomic_DNA"/>
</dbReference>
<keyword evidence="5" id="KW-1185">Reference proteome</keyword>
<evidence type="ECO:0000313" key="6">
    <source>
        <dbReference type="Proteomes" id="UP000223571"/>
    </source>
</evidence>
<dbReference type="EMBL" id="KX349293">
    <property type="protein sequence ID" value="AOO12041.1"/>
    <property type="molecule type" value="Genomic_DNA"/>
</dbReference>
<evidence type="ECO:0000313" key="4">
    <source>
        <dbReference type="EMBL" id="AOO12742.1"/>
    </source>
</evidence>
<evidence type="ECO:0000313" key="5">
    <source>
        <dbReference type="Proteomes" id="UP000221709"/>
    </source>
</evidence>
<name>A0A1D7SEG5_9CAUD</name>
<organism evidence="2 7">
    <name type="scientific">Cyanophage S-RIM44</name>
    <dbReference type="NCBI Taxonomy" id="1278485"/>
    <lineage>
        <taxon>Viruses</taxon>
        <taxon>Duplodnaviria</taxon>
        <taxon>Heunggongvirae</taxon>
        <taxon>Uroviricota</taxon>
        <taxon>Caudoviricetes</taxon>
        <taxon>Pantevenvirales</taxon>
        <taxon>Kyanoviridae</taxon>
        <taxon>Vellamovirus</taxon>
        <taxon>Vellamovirus rhodeisland44</taxon>
    </lineage>
</organism>
<sequence length="169" mass="18399">MASNIQEFDSKHGFSVDQTTVVDSFRNAKDINTLEIKNRNYDDSFASYYILRGLNTSILALDDTGSQIILPSNSVSFITGTILAVNEVGTAVYHAKLESSAQTDFGGVSTMLSSMTTVIRDSIPTGQTWNITPFVGGGSNRFSYSTTRAGTTLGIKWVVYAKVVNIEFQ</sequence>
<evidence type="ECO:0000313" key="2">
    <source>
        <dbReference type="EMBL" id="AOO12041.1"/>
    </source>
</evidence>
<evidence type="ECO:0000313" key="3">
    <source>
        <dbReference type="EMBL" id="AOO12277.1"/>
    </source>
</evidence>